<organism evidence="5 6">
    <name type="scientific">Joostella atrarenae</name>
    <dbReference type="NCBI Taxonomy" id="679257"/>
    <lineage>
        <taxon>Bacteria</taxon>
        <taxon>Pseudomonadati</taxon>
        <taxon>Bacteroidota</taxon>
        <taxon>Flavobacteriia</taxon>
        <taxon>Flavobacteriales</taxon>
        <taxon>Flavobacteriaceae</taxon>
        <taxon>Joostella</taxon>
    </lineage>
</organism>
<dbReference type="SMART" id="SM00342">
    <property type="entry name" value="HTH_ARAC"/>
    <property type="match status" value="1"/>
</dbReference>
<dbReference type="Pfam" id="PF02311">
    <property type="entry name" value="AraC_binding"/>
    <property type="match status" value="1"/>
</dbReference>
<dbReference type="EMBL" id="JAETXX010000007">
    <property type="protein sequence ID" value="MCF8715467.1"/>
    <property type="molecule type" value="Genomic_DNA"/>
</dbReference>
<name>A0ABS9J4X4_9FLAO</name>
<reference evidence="5 6" key="1">
    <citation type="submission" date="2021-01" db="EMBL/GenBank/DDBJ databases">
        <title>Genome sequencing of Joostella atrarenae M1-2 (= KCTC 23194).</title>
        <authorList>
            <person name="Zakaria M.R."/>
            <person name="Lam M.Q."/>
            <person name="Chong C.S."/>
        </authorList>
    </citation>
    <scope>NUCLEOTIDE SEQUENCE [LARGE SCALE GENOMIC DNA]</scope>
    <source>
        <strain evidence="5 6">M1-2</strain>
    </source>
</reference>
<comment type="caution">
    <text evidence="5">The sequence shown here is derived from an EMBL/GenBank/DDBJ whole genome shotgun (WGS) entry which is preliminary data.</text>
</comment>
<feature type="domain" description="HTH araC/xylS-type" evidence="4">
    <location>
        <begin position="193"/>
        <end position="291"/>
    </location>
</feature>
<evidence type="ECO:0000313" key="6">
    <source>
        <dbReference type="Proteomes" id="UP000829517"/>
    </source>
</evidence>
<evidence type="ECO:0000256" key="1">
    <source>
        <dbReference type="ARBA" id="ARBA00023015"/>
    </source>
</evidence>
<dbReference type="InterPro" id="IPR009057">
    <property type="entry name" value="Homeodomain-like_sf"/>
</dbReference>
<protein>
    <submittedName>
        <fullName evidence="5">AraC family transcriptional regulator</fullName>
    </submittedName>
</protein>
<dbReference type="PRINTS" id="PR00032">
    <property type="entry name" value="HTHARAC"/>
</dbReference>
<dbReference type="PANTHER" id="PTHR43280">
    <property type="entry name" value="ARAC-FAMILY TRANSCRIPTIONAL REGULATOR"/>
    <property type="match status" value="1"/>
</dbReference>
<dbReference type="PROSITE" id="PS00041">
    <property type="entry name" value="HTH_ARAC_FAMILY_1"/>
    <property type="match status" value="1"/>
</dbReference>
<dbReference type="SUPFAM" id="SSF46689">
    <property type="entry name" value="Homeodomain-like"/>
    <property type="match status" value="1"/>
</dbReference>
<keyword evidence="6" id="KW-1185">Reference proteome</keyword>
<dbReference type="SUPFAM" id="SSF51215">
    <property type="entry name" value="Regulatory protein AraC"/>
    <property type="match status" value="1"/>
</dbReference>
<dbReference type="InterPro" id="IPR037923">
    <property type="entry name" value="HTH-like"/>
</dbReference>
<keyword evidence="2" id="KW-0238">DNA-binding</keyword>
<keyword evidence="1" id="KW-0805">Transcription regulation</keyword>
<dbReference type="PANTHER" id="PTHR43280:SF30">
    <property type="entry name" value="MMSAB OPERON REGULATORY PROTEIN"/>
    <property type="match status" value="1"/>
</dbReference>
<dbReference type="PROSITE" id="PS01124">
    <property type="entry name" value="HTH_ARAC_FAMILY_2"/>
    <property type="match status" value="1"/>
</dbReference>
<evidence type="ECO:0000259" key="4">
    <source>
        <dbReference type="PROSITE" id="PS01124"/>
    </source>
</evidence>
<sequence length="297" mass="34977">MKSKFYREYVSIQPNWFKWGLHIKNAGHTHVPPYATYPDMEHPTEYYFEWEEGRKLSEYQLILITSGSGYYESESCSCTKVMEGSIILLFKGEWHRYRPDKSTGWKEYWVGFDGDLAQLIMERSLLKQTNPVIKINDLKSIMNAMLKIFDWLESQKLYGSNLIPSQIMVILAQLENDSVSGKYENSLEMEIIQKIQLSILDNFTGAIDFEKLSQTHNISYSWMRKKFREIIGMPPHSYLLQLRIQKARDLLIFSNHPIKQIAIECGFSSAYYFSRYFKLHCSYSPSQYRKKNVLGKE</sequence>
<dbReference type="InterPro" id="IPR018060">
    <property type="entry name" value="HTH_AraC"/>
</dbReference>
<dbReference type="Proteomes" id="UP000829517">
    <property type="component" value="Unassembled WGS sequence"/>
</dbReference>
<evidence type="ECO:0000256" key="2">
    <source>
        <dbReference type="ARBA" id="ARBA00023125"/>
    </source>
</evidence>
<dbReference type="Gene3D" id="1.10.10.60">
    <property type="entry name" value="Homeodomain-like"/>
    <property type="match status" value="2"/>
</dbReference>
<dbReference type="RefSeq" id="WP_236959431.1">
    <property type="nucleotide sequence ID" value="NZ_JAETXX010000007.1"/>
</dbReference>
<dbReference type="InterPro" id="IPR020449">
    <property type="entry name" value="Tscrpt_reg_AraC-type_HTH"/>
</dbReference>
<dbReference type="Pfam" id="PF12833">
    <property type="entry name" value="HTH_18"/>
    <property type="match status" value="1"/>
</dbReference>
<keyword evidence="3" id="KW-0804">Transcription</keyword>
<proteinExistence type="predicted"/>
<gene>
    <name evidence="5" type="ORF">JM658_11575</name>
</gene>
<dbReference type="InterPro" id="IPR018062">
    <property type="entry name" value="HTH_AraC-typ_CS"/>
</dbReference>
<evidence type="ECO:0000256" key="3">
    <source>
        <dbReference type="ARBA" id="ARBA00023163"/>
    </source>
</evidence>
<accession>A0ABS9J4X4</accession>
<dbReference type="InterPro" id="IPR003313">
    <property type="entry name" value="AraC-bd"/>
</dbReference>
<evidence type="ECO:0000313" key="5">
    <source>
        <dbReference type="EMBL" id="MCF8715467.1"/>
    </source>
</evidence>